<organismHost>
    <name type="scientific">Cercopithecidae</name>
    <name type="common">Old World monkeys</name>
    <dbReference type="NCBI Taxonomy" id="9527"/>
</organismHost>
<protein>
    <submittedName>
        <fullName evidence="2">Truncated nef protein</fullName>
    </submittedName>
</protein>
<evidence type="ECO:0000256" key="1">
    <source>
        <dbReference type="SAM" id="MobiDB-lite"/>
    </source>
</evidence>
<name>K4MJM3_SIV</name>
<organismHost>
    <name type="scientific">Pan troglodytes</name>
    <name type="common">Chimpanzee</name>
    <dbReference type="NCBI Taxonomy" id="9598"/>
</organismHost>
<evidence type="ECO:0000313" key="2">
    <source>
        <dbReference type="EMBL" id="AFV26298.1"/>
    </source>
</evidence>
<dbReference type="Pfam" id="PF00469">
    <property type="entry name" value="F-protein"/>
    <property type="match status" value="1"/>
</dbReference>
<feature type="region of interest" description="Disordered" evidence="1">
    <location>
        <begin position="34"/>
        <end position="82"/>
    </location>
</feature>
<accession>K4MJM3</accession>
<reference evidence="2 3" key="1">
    <citation type="journal article" date="2012" name="J. Virol.">
        <title>Distinct evolutionary pressures underlie diversity in simian immunodeficiency virus and human immunodeficiency virus lineages.</title>
        <authorList>
            <person name="Fischer W."/>
            <person name="Apetrei C."/>
            <person name="Santiago M.L."/>
            <person name="Li Y."/>
            <person name="Gautam R."/>
            <person name="Pandrea I."/>
            <person name="Shaw G.M."/>
            <person name="Hahn B.H."/>
            <person name="Letvin N.L."/>
            <person name="Nabel G.J."/>
            <person name="Korber B.T."/>
        </authorList>
    </citation>
    <scope>NUCLEOTIDE SEQUENCE [LARGE SCALE GENOMIC DNA]</scope>
    <source>
        <strain evidence="2">SIVsmSL92A</strain>
    </source>
</reference>
<sequence>MGGNTSSKACKKPQSLRDKLLSARGEQYGRLWDTLEEGSQRSQGGSGRDWNLHSIEQKYSPGEYMNTPWRNPAREREKGEYG</sequence>
<feature type="region of interest" description="Disordered" evidence="1">
    <location>
        <begin position="1"/>
        <end position="22"/>
    </location>
</feature>
<dbReference type="GO" id="GO:0005525">
    <property type="term" value="F:GTP binding"/>
    <property type="evidence" value="ECO:0007669"/>
    <property type="project" value="InterPro"/>
</dbReference>
<proteinExistence type="predicted"/>
<dbReference type="Proteomes" id="UP000257983">
    <property type="component" value="Segment"/>
</dbReference>
<feature type="compositionally biased region" description="Basic and acidic residues" evidence="1">
    <location>
        <begin position="72"/>
        <end position="82"/>
    </location>
</feature>
<organism evidence="2 3">
    <name type="scientific">Simian immunodeficiency virus</name>
    <name type="common">SIV</name>
    <dbReference type="NCBI Taxonomy" id="11723"/>
    <lineage>
        <taxon>Viruses</taxon>
        <taxon>Riboviria</taxon>
        <taxon>Pararnavirae</taxon>
        <taxon>Artverviricota</taxon>
        <taxon>Revtraviricetes</taxon>
        <taxon>Ortervirales</taxon>
        <taxon>Retroviridae</taxon>
        <taxon>Orthoretrovirinae</taxon>
        <taxon>Lentivirus</taxon>
        <taxon>Lentivirus simimdef</taxon>
    </lineage>
</organism>
<evidence type="ECO:0000313" key="3">
    <source>
        <dbReference type="Proteomes" id="UP000257983"/>
    </source>
</evidence>
<dbReference type="EMBL" id="JX860432">
    <property type="protein sequence ID" value="AFV26298.1"/>
    <property type="molecule type" value="Genomic_DNA"/>
</dbReference>
<dbReference type="InterPro" id="IPR001558">
    <property type="entry name" value="HIV_Nef"/>
</dbReference>